<protein>
    <submittedName>
        <fullName evidence="2">Histidine phosphotransferase ChpT</fullName>
    </submittedName>
</protein>
<dbReference type="EMBL" id="FOGU01000007">
    <property type="protein sequence ID" value="SES20275.1"/>
    <property type="molecule type" value="Genomic_DNA"/>
</dbReference>
<feature type="domain" description="Histidine phosphotransferase ChpT C-terminal" evidence="1">
    <location>
        <begin position="75"/>
        <end position="190"/>
    </location>
</feature>
<dbReference type="Proteomes" id="UP000198885">
    <property type="component" value="Unassembled WGS sequence"/>
</dbReference>
<name>A0A1H9VEZ9_9RHOB</name>
<proteinExistence type="predicted"/>
<keyword evidence="3" id="KW-1185">Reference proteome</keyword>
<evidence type="ECO:0000313" key="3">
    <source>
        <dbReference type="Proteomes" id="UP000198885"/>
    </source>
</evidence>
<evidence type="ECO:0000313" key="2">
    <source>
        <dbReference type="EMBL" id="SES20275.1"/>
    </source>
</evidence>
<dbReference type="RefSeq" id="WP_092694252.1">
    <property type="nucleotide sequence ID" value="NZ_CBDDGO010000004.1"/>
</dbReference>
<dbReference type="STRING" id="641238.SAMN04490244_10768"/>
<dbReference type="InterPro" id="IPR036890">
    <property type="entry name" value="HATPase_C_sf"/>
</dbReference>
<dbReference type="OrthoDB" id="9803702at2"/>
<keyword evidence="2" id="KW-0808">Transferase</keyword>
<dbReference type="GO" id="GO:0016740">
    <property type="term" value="F:transferase activity"/>
    <property type="evidence" value="ECO:0007669"/>
    <property type="project" value="UniProtKB-KW"/>
</dbReference>
<gene>
    <name evidence="2" type="ORF">SAMN04490244_10768</name>
</gene>
<dbReference type="Pfam" id="PF10090">
    <property type="entry name" value="HPTransfase"/>
    <property type="match status" value="1"/>
</dbReference>
<reference evidence="2 3" key="1">
    <citation type="submission" date="2016-10" db="EMBL/GenBank/DDBJ databases">
        <authorList>
            <person name="de Groot N.N."/>
        </authorList>
    </citation>
    <scope>NUCLEOTIDE SEQUENCE [LARGE SCALE GENOMIC DNA]</scope>
    <source>
        <strain evidence="2 3">DSM 23042</strain>
    </source>
</reference>
<dbReference type="Gene3D" id="1.10.287.130">
    <property type="match status" value="1"/>
</dbReference>
<dbReference type="AlphaFoldDB" id="A0A1H9VEZ9"/>
<dbReference type="InterPro" id="IPR018762">
    <property type="entry name" value="ChpT_C"/>
</dbReference>
<sequence>MSDDLSHLVCARICHDLVSPLGAISNGVELLSLSNEGQSAPELDLISQCADEANARLLLYRVAFGLGSDTVMSDAEIHETLAPLTRHGRLTLQWEISAPVTRSELRLAALILMALEREMPHGGHVVVQAGEDGRWYITAQSPRLEIRSELWAGMTQHAEPPEACEAPSVVQFPLAGRVAASLGRTIDIRFEPERITITA</sequence>
<accession>A0A1H9VEZ9</accession>
<dbReference type="Gene3D" id="3.30.565.10">
    <property type="entry name" value="Histidine kinase-like ATPase, C-terminal domain"/>
    <property type="match status" value="1"/>
</dbReference>
<organism evidence="2 3">
    <name type="scientific">Tranquillimonas rosea</name>
    <dbReference type="NCBI Taxonomy" id="641238"/>
    <lineage>
        <taxon>Bacteria</taxon>
        <taxon>Pseudomonadati</taxon>
        <taxon>Pseudomonadota</taxon>
        <taxon>Alphaproteobacteria</taxon>
        <taxon>Rhodobacterales</taxon>
        <taxon>Roseobacteraceae</taxon>
        <taxon>Tranquillimonas</taxon>
    </lineage>
</organism>
<evidence type="ECO:0000259" key="1">
    <source>
        <dbReference type="Pfam" id="PF10090"/>
    </source>
</evidence>